<feature type="compositionally biased region" description="Low complexity" evidence="1">
    <location>
        <begin position="349"/>
        <end position="363"/>
    </location>
</feature>
<feature type="compositionally biased region" description="Polar residues" evidence="1">
    <location>
        <begin position="449"/>
        <end position="464"/>
    </location>
</feature>
<dbReference type="EMBL" id="JALJOR010000001">
    <property type="protein sequence ID" value="KAK9830091.1"/>
    <property type="molecule type" value="Genomic_DNA"/>
</dbReference>
<evidence type="ECO:0000313" key="3">
    <source>
        <dbReference type="Proteomes" id="UP001489004"/>
    </source>
</evidence>
<dbReference type="AlphaFoldDB" id="A0AAW1R9K1"/>
<feature type="compositionally biased region" description="Polar residues" evidence="1">
    <location>
        <begin position="488"/>
        <end position="498"/>
    </location>
</feature>
<reference evidence="2 3" key="1">
    <citation type="journal article" date="2024" name="Nat. Commun.">
        <title>Phylogenomics reveals the evolutionary origins of lichenization in chlorophyte algae.</title>
        <authorList>
            <person name="Puginier C."/>
            <person name="Libourel C."/>
            <person name="Otte J."/>
            <person name="Skaloud P."/>
            <person name="Haon M."/>
            <person name="Grisel S."/>
            <person name="Petersen M."/>
            <person name="Berrin J.G."/>
            <person name="Delaux P.M."/>
            <person name="Dal Grande F."/>
            <person name="Keller J."/>
        </authorList>
    </citation>
    <scope>NUCLEOTIDE SEQUENCE [LARGE SCALE GENOMIC DNA]</scope>
    <source>
        <strain evidence="2 3">SAG 2043</strain>
    </source>
</reference>
<gene>
    <name evidence="2" type="ORF">WJX72_009745</name>
</gene>
<organism evidence="2 3">
    <name type="scientific">[Myrmecia] bisecta</name>
    <dbReference type="NCBI Taxonomy" id="41462"/>
    <lineage>
        <taxon>Eukaryota</taxon>
        <taxon>Viridiplantae</taxon>
        <taxon>Chlorophyta</taxon>
        <taxon>core chlorophytes</taxon>
        <taxon>Trebouxiophyceae</taxon>
        <taxon>Trebouxiales</taxon>
        <taxon>Trebouxiaceae</taxon>
        <taxon>Myrmecia</taxon>
    </lineage>
</organism>
<evidence type="ECO:0000313" key="2">
    <source>
        <dbReference type="EMBL" id="KAK9830091.1"/>
    </source>
</evidence>
<feature type="region of interest" description="Disordered" evidence="1">
    <location>
        <begin position="236"/>
        <end position="263"/>
    </location>
</feature>
<feature type="region of interest" description="Disordered" evidence="1">
    <location>
        <begin position="429"/>
        <end position="498"/>
    </location>
</feature>
<name>A0AAW1R9K1_9CHLO</name>
<accession>A0AAW1R9K1</accession>
<keyword evidence="3" id="KW-1185">Reference proteome</keyword>
<dbReference type="Proteomes" id="UP001489004">
    <property type="component" value="Unassembled WGS sequence"/>
</dbReference>
<evidence type="ECO:0000256" key="1">
    <source>
        <dbReference type="SAM" id="MobiDB-lite"/>
    </source>
</evidence>
<sequence>MRHFKVSAVLPIPAHLFFVERDSAAFRSLVAKVMKLGCLEIVEGWTKADGVEVYKLVTSPDLDKFVPKNLQHHLPGGSLKYTDIIEYDPRRIAQSPFKLKVTSIPPVFASRSTIKAELTIERETDTTCRQTLEGTVDIRIFALGKIAESIIASSLKDVYSGIPAIVERWVAFRNEVLKSPNGHEVLVHGRPKNTEVAWINDQIRDLLKADSADADAAPPALMLDTVSTDMLSEAGDRRMEVEEPGTPGREEAQPGTVAASRGLAAGDSAEDLAFADAKEKGIDRTDSVGRTALEVENEIFYDAREEWPWSEEEWKDDLVTLRQLESDHKAIVGMHRSFKKPKHQPEQVSWDASEDSSSSPDSSLHPGADAVERGAGSRFSRDFKRDFDAWTAFWEEHEVPADRRMPNLPARMGHFLGLAAGWGYLKPKSRKRHGHTASFGNISEGAGSQEGSQARSGSEGSADTTIVHAQAPDVATPSNTLKKEHSLSHSSGKQRPSSFLQRLTSCGCRQPAVRHESQVVT</sequence>
<comment type="caution">
    <text evidence="2">The sequence shown here is derived from an EMBL/GenBank/DDBJ whole genome shotgun (WGS) entry which is preliminary data.</text>
</comment>
<proteinExistence type="predicted"/>
<feature type="region of interest" description="Disordered" evidence="1">
    <location>
        <begin position="336"/>
        <end position="376"/>
    </location>
</feature>
<protein>
    <submittedName>
        <fullName evidence="2">Uncharacterized protein</fullName>
    </submittedName>
</protein>